<dbReference type="SUPFAM" id="SSF52087">
    <property type="entry name" value="CRAL/TRIO domain"/>
    <property type="match status" value="5"/>
</dbReference>
<dbReference type="PANTHER" id="PTHR10174:SF166">
    <property type="entry name" value="LD40136P"/>
    <property type="match status" value="1"/>
</dbReference>
<dbReference type="PRINTS" id="PR00180">
    <property type="entry name" value="CRETINALDHBP"/>
</dbReference>
<dbReference type="STRING" id="30069.A0A182XYN0"/>
<evidence type="ECO:0000313" key="2">
    <source>
        <dbReference type="EnsemblMetazoa" id="ASTEI01316-PA"/>
    </source>
</evidence>
<dbReference type="VEuPathDB" id="VectorBase:ASTE005853"/>
<dbReference type="Proteomes" id="UP000076408">
    <property type="component" value="Unassembled WGS sequence"/>
</dbReference>
<dbReference type="VEuPathDB" id="VectorBase:ASTE005855"/>
<dbReference type="Gene3D" id="3.40.525.10">
    <property type="entry name" value="CRAL-TRIO lipid binding domain"/>
    <property type="match status" value="5"/>
</dbReference>
<feature type="domain" description="CRAL-TRIO" evidence="1">
    <location>
        <begin position="1388"/>
        <end position="1551"/>
    </location>
</feature>
<dbReference type="VEuPathDB" id="VectorBase:ASTE010244"/>
<reference evidence="3" key="1">
    <citation type="journal article" date="2014" name="Genome Biol.">
        <title>Genome analysis of a major urban malaria vector mosquito, Anopheles stephensi.</title>
        <authorList>
            <person name="Jiang X."/>
            <person name="Peery A."/>
            <person name="Hall A.B."/>
            <person name="Sharma A."/>
            <person name="Chen X.G."/>
            <person name="Waterhouse R.M."/>
            <person name="Komissarov A."/>
            <person name="Riehle M.M."/>
            <person name="Shouche Y."/>
            <person name="Sharakhova M.V."/>
            <person name="Lawson D."/>
            <person name="Pakpour N."/>
            <person name="Arensburger P."/>
            <person name="Davidson V.L."/>
            <person name="Eiglmeier K."/>
            <person name="Emrich S."/>
            <person name="George P."/>
            <person name="Kennedy R.C."/>
            <person name="Mane S.P."/>
            <person name="Maslen G."/>
            <person name="Oringanje C."/>
            <person name="Qi Y."/>
            <person name="Settlage R."/>
            <person name="Tojo M."/>
            <person name="Tubio J.M."/>
            <person name="Unger M.F."/>
            <person name="Wang B."/>
            <person name="Vernick K.D."/>
            <person name="Ribeiro J.M."/>
            <person name="James A.A."/>
            <person name="Michel K."/>
            <person name="Riehle M.A."/>
            <person name="Luckhart S."/>
            <person name="Sharakhov I.V."/>
            <person name="Tu Z."/>
        </authorList>
    </citation>
    <scope>NUCLEOTIDE SEQUENCE [LARGE SCALE GENOMIC DNA]</scope>
    <source>
        <strain evidence="3">Indian</strain>
    </source>
</reference>
<dbReference type="GO" id="GO:0016020">
    <property type="term" value="C:membrane"/>
    <property type="evidence" value="ECO:0007669"/>
    <property type="project" value="TreeGrafter"/>
</dbReference>
<dbReference type="SUPFAM" id="SSF46938">
    <property type="entry name" value="CRAL/TRIO N-terminal domain"/>
    <property type="match status" value="5"/>
</dbReference>
<feature type="domain" description="CRAL-TRIO" evidence="1">
    <location>
        <begin position="767"/>
        <end position="931"/>
    </location>
</feature>
<dbReference type="VEuPathDB" id="VectorBase:ASTEI01316"/>
<dbReference type="PANTHER" id="PTHR10174">
    <property type="entry name" value="ALPHA-TOCOPHEROL TRANSFER PROTEIN-RELATED"/>
    <property type="match status" value="1"/>
</dbReference>
<proteinExistence type="predicted"/>
<organism evidence="2 3">
    <name type="scientific">Anopheles stephensi</name>
    <name type="common">Indo-Pakistan malaria mosquito</name>
    <dbReference type="NCBI Taxonomy" id="30069"/>
    <lineage>
        <taxon>Eukaryota</taxon>
        <taxon>Metazoa</taxon>
        <taxon>Ecdysozoa</taxon>
        <taxon>Arthropoda</taxon>
        <taxon>Hexapoda</taxon>
        <taxon>Insecta</taxon>
        <taxon>Pterygota</taxon>
        <taxon>Neoptera</taxon>
        <taxon>Endopterygota</taxon>
        <taxon>Diptera</taxon>
        <taxon>Nematocera</taxon>
        <taxon>Culicoidea</taxon>
        <taxon>Culicidae</taxon>
        <taxon>Anophelinae</taxon>
        <taxon>Anopheles</taxon>
    </lineage>
</organism>
<dbReference type="CDD" id="cd00170">
    <property type="entry name" value="SEC14"/>
    <property type="match status" value="5"/>
</dbReference>
<dbReference type="GO" id="GO:1902936">
    <property type="term" value="F:phosphatidylinositol bisphosphate binding"/>
    <property type="evidence" value="ECO:0007669"/>
    <property type="project" value="TreeGrafter"/>
</dbReference>
<dbReference type="VEuPathDB" id="VectorBase:ASTE005852"/>
<reference evidence="2" key="2">
    <citation type="submission" date="2020-05" db="UniProtKB">
        <authorList>
            <consortium name="EnsemblMetazoa"/>
        </authorList>
    </citation>
    <scope>IDENTIFICATION</scope>
    <source>
        <strain evidence="2">Indian</strain>
    </source>
</reference>
<feature type="domain" description="CRAL-TRIO" evidence="1">
    <location>
        <begin position="120"/>
        <end position="268"/>
    </location>
</feature>
<dbReference type="SMART" id="SM00516">
    <property type="entry name" value="SEC14"/>
    <property type="match status" value="4"/>
</dbReference>
<dbReference type="Gene3D" id="1.10.8.20">
    <property type="entry name" value="N-terminal domain of phosphatidylinositol transfer protein sec14p"/>
    <property type="match status" value="5"/>
</dbReference>
<dbReference type="SMART" id="SM01100">
    <property type="entry name" value="CRAL_TRIO_N"/>
    <property type="match status" value="5"/>
</dbReference>
<name>A0A182XYN0_ANOST</name>
<dbReference type="PROSITE" id="PS50191">
    <property type="entry name" value="CRAL_TRIO"/>
    <property type="match status" value="5"/>
</dbReference>
<dbReference type="VEuPathDB" id="VectorBase:ASTEI20_045549"/>
<evidence type="ECO:0000313" key="3">
    <source>
        <dbReference type="Proteomes" id="UP000076408"/>
    </source>
</evidence>
<accession>A0A182XYN0</accession>
<dbReference type="InterPro" id="IPR036273">
    <property type="entry name" value="CRAL/TRIO_N_dom_sf"/>
</dbReference>
<protein>
    <recommendedName>
        <fullName evidence="1">CRAL-TRIO domain-containing protein</fullName>
    </recommendedName>
</protein>
<feature type="domain" description="CRAL-TRIO" evidence="1">
    <location>
        <begin position="1069"/>
        <end position="1233"/>
    </location>
</feature>
<dbReference type="OMA" id="CKFSVPA"/>
<dbReference type="EnsemblMetazoa" id="ASTEI01316-RA">
    <property type="protein sequence ID" value="ASTEI01316-PA"/>
    <property type="gene ID" value="ASTEI01316"/>
</dbReference>
<dbReference type="VEuPathDB" id="VectorBase:ASTEI20_041179"/>
<dbReference type="InterPro" id="IPR011074">
    <property type="entry name" value="CRAL/TRIO_N_dom"/>
</dbReference>
<dbReference type="InterPro" id="IPR001251">
    <property type="entry name" value="CRAL-TRIO_dom"/>
</dbReference>
<dbReference type="InterPro" id="IPR036865">
    <property type="entry name" value="CRAL-TRIO_dom_sf"/>
</dbReference>
<feature type="domain" description="CRAL-TRIO" evidence="1">
    <location>
        <begin position="410"/>
        <end position="558"/>
    </location>
</feature>
<dbReference type="VEuPathDB" id="VectorBase:ASTEI20_031033"/>
<keyword evidence="3" id="KW-1185">Reference proteome</keyword>
<dbReference type="Gene3D" id="1.20.5.1200">
    <property type="entry name" value="Alpha-tocopherol transfer"/>
    <property type="match status" value="3"/>
</dbReference>
<dbReference type="Pfam" id="PF00650">
    <property type="entry name" value="CRAL_TRIO"/>
    <property type="match status" value="5"/>
</dbReference>
<evidence type="ECO:0000259" key="1">
    <source>
        <dbReference type="PROSITE" id="PS50191"/>
    </source>
</evidence>
<sequence length="1606" mass="185010">MTVTYGVEKCPDKFDEYRCSLPEQYRKLAADQLREDDLIRKQAIDQMRQWIAKHPYIRRCRTDSVFLLRFLRQRKFSIPKACEMLERYLALRQTFPHWFQGLDPFDKTMQTLGEEEVFHVLGFDAKGQIVILIKSRNFRVDKYDLVDLIRFLHMNMEILSCDEMVQVAGVVLVVDCYEASMAHFTLFRLSEMRNIGPYINHLLPIRCREIHVIRLPKVAASIVDLLFTYVSPKLKHRFFFHKTMNEAVSYLGKTLLPTEYTEENEEPKALTHVYSKRIRESREELQMLDQMEIDVAKFSSVWSKTGCAPGGIDAGMIAASELREDDGLREQSLTAMREWIRQNGRLRRCRTDDRFLLRFLRVKKFSVPRACEMLERYLTMRQTYPKWFAKLDPEDPDMVAVLDACCMLPIGRDSASGRIVIFGVVRNFDAQRYNSDTMIRLNMLVAEALLDEEPNQIAGFTHIFDNGGMSMAHVTCWTLDNLAGYLRSVINCVPVRLKENHFVSVPTFAAQISKYCLSFASEKLRARIHCHSTVEELRAKVSPELLPLDYGGKGPSLKALNEQFREYLRLKRSTLLELDDMEIDMKDPREAAVHEDVVPTHSRTHAPESLIIKPSIVHVAGSFRLDRSYGAVVPTSVTHRVVQECCDPRQRCVGIMPSDELVVVPVPNLDKAPARYDNEIDELDAHCQQLARDFLRENPTIRDQSLAQLRDWIAKHPSIKRCRTDARFLLRFLRTKKYSFINASHMLERYLSCRVVHPHWFKGLDIEDREMCELVEAGFLYPLLEKDARGRTVIFGDAGTLDPKVYTVGHGSRMHMLVGETLYDDASVQCAGFVLVYDLSGITMGMLGLVTLNDIRDLATYLNNAVPMRIQELHFVNTPSLALKIANYTLALMNEKLRNRIMCHRSWEDLHKKVDKRLIPQEYGGVIPKDEHIAAFKKRCHMYRPQLLALDEMDFEVGRDAMDSDTSVYSNCASPASYQQYTWTLTDKLRKTAKSELREDEHLRTQGLAQMREFIAKSPHIKRCRTDALFLLRFLRTKKYSIPQACAMLEKYLTVRQANPAWFHRLDIEDPEIEAIIDGGYIVPLPERDDHGRQVILSVAGNLDLSRVSSALLARVHFLVQEVLADDEQSQICGYVHCVDERELSMKLMGMWSLVDIKKVADCIQNGLPNRINGFNLIGLPSTAATLLEFCVSLLSDKLRKRINLFRTVEDFAGKINRKILPKEYGGTVPMADMIAQFKERCRRKRAQLLAMDDMCIELSKVPGHCADSCRRDLEAGMIGSFLTDKIDLSKAPESYAPYNFNLSDKFKIMAQDELREDDDMRENALKQFREWIAKHPLIKKCRTDAPFLLRFLRTKKFSIPAATEMLEKYLTIRQVYPHWFFKLDINDPDLEAIIDSGYLFALPERDELGRKIIFSNAGKFDTSRFTSAQLIKIHSMVLEALQDEEESQISGYIHVTDDSELNIGFLGIWSFTDIRNLAHCVQNSLPMRQKENHFVNLPSFANKLSEFILSVLSEKLRNRVFVHRGWDELKTKINPKLLPKEYGGTVPMAECIALFKKQLKERRDIVLALDEMEIEINKSTIPWADSTDADIASGVIGSFRKLEVD</sequence>
<dbReference type="VEuPathDB" id="VectorBase:ASTEI20_037587"/>